<keyword evidence="4 6" id="KW-0378">Hydrolase</keyword>
<comment type="similarity">
    <text evidence="1 6">Belongs to the XseB family.</text>
</comment>
<keyword evidence="3 6" id="KW-0540">Nuclease</keyword>
<name>A0A368KPK0_9BACT</name>
<dbReference type="AlphaFoldDB" id="A0A368KPK0"/>
<dbReference type="GO" id="GO:0005829">
    <property type="term" value="C:cytosol"/>
    <property type="evidence" value="ECO:0007669"/>
    <property type="project" value="TreeGrafter"/>
</dbReference>
<dbReference type="Gene3D" id="1.10.287.1040">
    <property type="entry name" value="Exonuclease VII, small subunit"/>
    <property type="match status" value="1"/>
</dbReference>
<comment type="catalytic activity">
    <reaction evidence="6">
        <text>Exonucleolytic cleavage in either 5'- to 3'- or 3'- to 5'-direction to yield nucleoside 5'-phosphates.</text>
        <dbReference type="EC" id="3.1.11.6"/>
    </reaction>
</comment>
<dbReference type="NCBIfam" id="TIGR01280">
    <property type="entry name" value="xseB"/>
    <property type="match status" value="1"/>
</dbReference>
<dbReference type="HAMAP" id="MF_00337">
    <property type="entry name" value="Exonuc_7_S"/>
    <property type="match status" value="1"/>
</dbReference>
<dbReference type="OrthoDB" id="284990at2"/>
<dbReference type="GO" id="GO:0009318">
    <property type="term" value="C:exodeoxyribonuclease VII complex"/>
    <property type="evidence" value="ECO:0007669"/>
    <property type="project" value="UniProtKB-UniRule"/>
</dbReference>
<dbReference type="Pfam" id="PF02609">
    <property type="entry name" value="Exonuc_VII_S"/>
    <property type="match status" value="1"/>
</dbReference>
<dbReference type="InterPro" id="IPR003761">
    <property type="entry name" value="Exonuc_VII_S"/>
</dbReference>
<dbReference type="SUPFAM" id="SSF116842">
    <property type="entry name" value="XseB-like"/>
    <property type="match status" value="1"/>
</dbReference>
<evidence type="ECO:0000256" key="3">
    <source>
        <dbReference type="ARBA" id="ARBA00022722"/>
    </source>
</evidence>
<accession>A0A368KPK0</accession>
<dbReference type="GO" id="GO:0008855">
    <property type="term" value="F:exodeoxyribonuclease VII activity"/>
    <property type="evidence" value="ECO:0007669"/>
    <property type="project" value="UniProtKB-UniRule"/>
</dbReference>
<dbReference type="EC" id="3.1.11.6" evidence="6"/>
<feature type="region of interest" description="Disordered" evidence="7">
    <location>
        <begin position="1"/>
        <end position="25"/>
    </location>
</feature>
<feature type="region of interest" description="Disordered" evidence="7">
    <location>
        <begin position="89"/>
        <end position="133"/>
    </location>
</feature>
<dbReference type="InterPro" id="IPR037004">
    <property type="entry name" value="Exonuc_VII_ssu_sf"/>
</dbReference>
<gene>
    <name evidence="6 8" type="primary">xseB</name>
    <name evidence="8" type="ORF">DTL42_20510</name>
</gene>
<sequence>MSGPTKDVTLAKKKTPEAQQDDAPPKFEEGLAELQQIVQQLETGQLGLDEALDKYQRGIEVLKQCHAVLKTTERKIELLSGVDAEGNPVTQAFEDEEMSLDEKAESRAKRRGTAKKSTGKSTTDNVDDGRKLF</sequence>
<comment type="caution">
    <text evidence="8">The sequence shown here is derived from an EMBL/GenBank/DDBJ whole genome shotgun (WGS) entry which is preliminary data.</text>
</comment>
<evidence type="ECO:0000256" key="4">
    <source>
        <dbReference type="ARBA" id="ARBA00022801"/>
    </source>
</evidence>
<evidence type="ECO:0000313" key="9">
    <source>
        <dbReference type="Proteomes" id="UP000253562"/>
    </source>
</evidence>
<evidence type="ECO:0000256" key="5">
    <source>
        <dbReference type="ARBA" id="ARBA00022839"/>
    </source>
</evidence>
<dbReference type="EMBL" id="QPEX01000044">
    <property type="protein sequence ID" value="RCS42212.1"/>
    <property type="molecule type" value="Genomic_DNA"/>
</dbReference>
<evidence type="ECO:0000256" key="6">
    <source>
        <dbReference type="HAMAP-Rule" id="MF_00337"/>
    </source>
</evidence>
<proteinExistence type="inferred from homology"/>
<evidence type="ECO:0000313" key="8">
    <source>
        <dbReference type="EMBL" id="RCS42212.1"/>
    </source>
</evidence>
<protein>
    <recommendedName>
        <fullName evidence="6">Exodeoxyribonuclease 7 small subunit</fullName>
        <ecNumber evidence="6">3.1.11.6</ecNumber>
    </recommendedName>
    <alternativeName>
        <fullName evidence="6">Exodeoxyribonuclease VII small subunit</fullName>
        <shortName evidence="6">Exonuclease VII small subunit</shortName>
    </alternativeName>
</protein>
<comment type="subunit">
    <text evidence="6">Heterooligomer composed of large and small subunits.</text>
</comment>
<reference evidence="8 9" key="1">
    <citation type="submission" date="2018-07" db="EMBL/GenBank/DDBJ databases">
        <title>Comparative genomes isolates from brazilian mangrove.</title>
        <authorList>
            <person name="De Araujo J.E."/>
            <person name="Taketani R.G."/>
            <person name="Silva M.C.P."/>
            <person name="Lourenco M.V."/>
            <person name="Oliveira V.M."/>
            <person name="Andreote F.D."/>
        </authorList>
    </citation>
    <scope>NUCLEOTIDE SEQUENCE [LARGE SCALE GENOMIC DNA]</scope>
    <source>
        <strain evidence="8 9">HEX PRIS-MGV</strain>
    </source>
</reference>
<comment type="subcellular location">
    <subcellularLocation>
        <location evidence="6">Cytoplasm</location>
    </subcellularLocation>
</comment>
<keyword evidence="2 6" id="KW-0963">Cytoplasm</keyword>
<feature type="compositionally biased region" description="Basic residues" evidence="7">
    <location>
        <begin position="108"/>
        <end position="118"/>
    </location>
</feature>
<evidence type="ECO:0000256" key="1">
    <source>
        <dbReference type="ARBA" id="ARBA00009998"/>
    </source>
</evidence>
<organism evidence="8 9">
    <name type="scientific">Bremerella cremea</name>
    <dbReference type="NCBI Taxonomy" id="1031537"/>
    <lineage>
        <taxon>Bacteria</taxon>
        <taxon>Pseudomonadati</taxon>
        <taxon>Planctomycetota</taxon>
        <taxon>Planctomycetia</taxon>
        <taxon>Pirellulales</taxon>
        <taxon>Pirellulaceae</taxon>
        <taxon>Bremerella</taxon>
    </lineage>
</organism>
<dbReference type="Proteomes" id="UP000253562">
    <property type="component" value="Unassembled WGS sequence"/>
</dbReference>
<dbReference type="PANTHER" id="PTHR34137">
    <property type="entry name" value="EXODEOXYRIBONUCLEASE 7 SMALL SUBUNIT"/>
    <property type="match status" value="1"/>
</dbReference>
<dbReference type="GO" id="GO:0006308">
    <property type="term" value="P:DNA catabolic process"/>
    <property type="evidence" value="ECO:0007669"/>
    <property type="project" value="UniProtKB-UniRule"/>
</dbReference>
<dbReference type="PANTHER" id="PTHR34137:SF1">
    <property type="entry name" value="EXODEOXYRIBONUCLEASE 7 SMALL SUBUNIT"/>
    <property type="match status" value="1"/>
</dbReference>
<evidence type="ECO:0000256" key="2">
    <source>
        <dbReference type="ARBA" id="ARBA00022490"/>
    </source>
</evidence>
<evidence type="ECO:0000256" key="7">
    <source>
        <dbReference type="SAM" id="MobiDB-lite"/>
    </source>
</evidence>
<keyword evidence="5 6" id="KW-0269">Exonuclease</keyword>
<comment type="function">
    <text evidence="6">Bidirectionally degrades single-stranded DNA into large acid-insoluble oligonucleotides, which are then degraded further into small acid-soluble oligonucleotides.</text>
</comment>